<name>A0ABP0GSQ7_CLALP</name>
<evidence type="ECO:0000256" key="1">
    <source>
        <dbReference type="SAM" id="MobiDB-lite"/>
    </source>
</evidence>
<reference evidence="2 3" key="1">
    <citation type="submission" date="2024-02" db="EMBL/GenBank/DDBJ databases">
        <authorList>
            <person name="Daric V."/>
            <person name="Darras S."/>
        </authorList>
    </citation>
    <scope>NUCLEOTIDE SEQUENCE [LARGE SCALE GENOMIC DNA]</scope>
</reference>
<accession>A0ABP0GSQ7</accession>
<dbReference type="EMBL" id="CAWYQH010000130">
    <property type="protein sequence ID" value="CAK8693255.1"/>
    <property type="molecule type" value="Genomic_DNA"/>
</dbReference>
<evidence type="ECO:0000313" key="2">
    <source>
        <dbReference type="EMBL" id="CAK8693255.1"/>
    </source>
</evidence>
<keyword evidence="3" id="KW-1185">Reference proteome</keyword>
<feature type="region of interest" description="Disordered" evidence="1">
    <location>
        <begin position="1"/>
        <end position="27"/>
    </location>
</feature>
<evidence type="ECO:0000313" key="3">
    <source>
        <dbReference type="Proteomes" id="UP001642483"/>
    </source>
</evidence>
<gene>
    <name evidence="2" type="ORF">CVLEPA_LOCUS26557</name>
</gene>
<sequence>MESMPLNGISEVPDGQSQGDRVQYRAPEATVSSAQACLSGATHYSQHIENHVQRYAVPLKKLSRTTV</sequence>
<dbReference type="Proteomes" id="UP001642483">
    <property type="component" value="Unassembled WGS sequence"/>
</dbReference>
<protein>
    <submittedName>
        <fullName evidence="2">Uncharacterized protein</fullName>
    </submittedName>
</protein>
<proteinExistence type="predicted"/>
<comment type="caution">
    <text evidence="2">The sequence shown here is derived from an EMBL/GenBank/DDBJ whole genome shotgun (WGS) entry which is preliminary data.</text>
</comment>
<organism evidence="2 3">
    <name type="scientific">Clavelina lepadiformis</name>
    <name type="common">Light-bulb sea squirt</name>
    <name type="synonym">Ascidia lepadiformis</name>
    <dbReference type="NCBI Taxonomy" id="159417"/>
    <lineage>
        <taxon>Eukaryota</taxon>
        <taxon>Metazoa</taxon>
        <taxon>Chordata</taxon>
        <taxon>Tunicata</taxon>
        <taxon>Ascidiacea</taxon>
        <taxon>Aplousobranchia</taxon>
        <taxon>Clavelinidae</taxon>
        <taxon>Clavelina</taxon>
    </lineage>
</organism>